<reference evidence="1" key="2">
    <citation type="submission" date="2020-11" db="EMBL/GenBank/DDBJ databases">
        <authorList>
            <person name="McCartney M.A."/>
            <person name="Auch B."/>
            <person name="Kono T."/>
            <person name="Mallez S."/>
            <person name="Becker A."/>
            <person name="Gohl D.M."/>
            <person name="Silverstein K.A.T."/>
            <person name="Koren S."/>
            <person name="Bechman K.B."/>
            <person name="Herman A."/>
            <person name="Abrahante J.E."/>
            <person name="Garbe J."/>
        </authorList>
    </citation>
    <scope>NUCLEOTIDE SEQUENCE</scope>
    <source>
        <strain evidence="1">Duluth1</strain>
        <tissue evidence="1">Whole animal</tissue>
    </source>
</reference>
<accession>A0A9D4CX69</accession>
<name>A0A9D4CX69_DREPO</name>
<keyword evidence="2" id="KW-1185">Reference proteome</keyword>
<protein>
    <recommendedName>
        <fullName evidence="3">Sushi domain-containing protein</fullName>
    </recommendedName>
</protein>
<evidence type="ECO:0000313" key="2">
    <source>
        <dbReference type="Proteomes" id="UP000828390"/>
    </source>
</evidence>
<evidence type="ECO:0008006" key="3">
    <source>
        <dbReference type="Google" id="ProtNLM"/>
    </source>
</evidence>
<dbReference type="AlphaFoldDB" id="A0A9D4CX69"/>
<organism evidence="1 2">
    <name type="scientific">Dreissena polymorpha</name>
    <name type="common">Zebra mussel</name>
    <name type="synonym">Mytilus polymorpha</name>
    <dbReference type="NCBI Taxonomy" id="45954"/>
    <lineage>
        <taxon>Eukaryota</taxon>
        <taxon>Metazoa</taxon>
        <taxon>Spiralia</taxon>
        <taxon>Lophotrochozoa</taxon>
        <taxon>Mollusca</taxon>
        <taxon>Bivalvia</taxon>
        <taxon>Autobranchia</taxon>
        <taxon>Heteroconchia</taxon>
        <taxon>Euheterodonta</taxon>
        <taxon>Imparidentia</taxon>
        <taxon>Neoheterodontei</taxon>
        <taxon>Myida</taxon>
        <taxon>Dreissenoidea</taxon>
        <taxon>Dreissenidae</taxon>
        <taxon>Dreissena</taxon>
    </lineage>
</organism>
<dbReference type="EMBL" id="JAIWYP010000011">
    <property type="protein sequence ID" value="KAH3733729.1"/>
    <property type="molecule type" value="Genomic_DNA"/>
</dbReference>
<evidence type="ECO:0000313" key="1">
    <source>
        <dbReference type="EMBL" id="KAH3733729.1"/>
    </source>
</evidence>
<reference evidence="1" key="1">
    <citation type="journal article" date="2019" name="bioRxiv">
        <title>The Genome of the Zebra Mussel, Dreissena polymorpha: A Resource for Invasive Species Research.</title>
        <authorList>
            <person name="McCartney M.A."/>
            <person name="Auch B."/>
            <person name="Kono T."/>
            <person name="Mallez S."/>
            <person name="Zhang Y."/>
            <person name="Obille A."/>
            <person name="Becker A."/>
            <person name="Abrahante J.E."/>
            <person name="Garbe J."/>
            <person name="Badalamenti J.P."/>
            <person name="Herman A."/>
            <person name="Mangelson H."/>
            <person name="Liachko I."/>
            <person name="Sullivan S."/>
            <person name="Sone E.D."/>
            <person name="Koren S."/>
            <person name="Silverstein K.A.T."/>
            <person name="Beckman K.B."/>
            <person name="Gohl D.M."/>
        </authorList>
    </citation>
    <scope>NUCLEOTIDE SEQUENCE</scope>
    <source>
        <strain evidence="1">Duluth1</strain>
        <tissue evidence="1">Whole animal</tissue>
    </source>
</reference>
<proteinExistence type="predicted"/>
<gene>
    <name evidence="1" type="ORF">DPMN_040163</name>
</gene>
<dbReference type="Proteomes" id="UP000828390">
    <property type="component" value="Unassembled WGS sequence"/>
</dbReference>
<sequence length="357" mass="39523">MSGRYMDFSMKGVARSRTFIQMLNVCNSIRLHALNILIQRHVYYKTNPFGNQGRQVGQNTCSSVRFASSAPTLTTVFTALTLQTIWHKTGVESRVCPFETVTRICPQLLPSSTYMVINCSDGFNFQSVCQFTYTNGFGILPGHKRVPACDASGIWAGEEPIYRDVTPPKFTTCPNLLVFYADRSADDTAEVGKRLSTGTMQSRVRWEGGSAPHAASHVRKGPHLKAMKQYIAKLSILEASGMGNGPLGHCNLTANCQQGYVVQDFDFDPLLTCSDSRGEFSVLKYDGTLPQCAEESEGSFFDYKLQEYYYFVGDCVAAKEQIRQNFISALKTSLGDVSSNLNCSSDLVEVHCPFLLS</sequence>
<comment type="caution">
    <text evidence="1">The sequence shown here is derived from an EMBL/GenBank/DDBJ whole genome shotgun (WGS) entry which is preliminary data.</text>
</comment>